<proteinExistence type="predicted"/>
<dbReference type="EMBL" id="UYYG01001156">
    <property type="protein sequence ID" value="VDN56586.1"/>
    <property type="molecule type" value="Genomic_DNA"/>
</dbReference>
<dbReference type="WBParaSite" id="DME_0000219901-mRNA-1">
    <property type="protein sequence ID" value="DME_0000219901-mRNA-1"/>
    <property type="gene ID" value="DME_0000219901"/>
</dbReference>
<keyword evidence="5" id="KW-1185">Reference proteome</keyword>
<gene>
    <name evidence="3" type="ORF">DME_LOCUS6559</name>
</gene>
<evidence type="ECO:0000313" key="3">
    <source>
        <dbReference type="EMBL" id="VDN56586.1"/>
    </source>
</evidence>
<name>A0A158Q3D4_DRAME</name>
<dbReference type="OrthoDB" id="5850587at2759"/>
<keyword evidence="1" id="KW-0812">Transmembrane</keyword>
<dbReference type="InterPro" id="IPR056675">
    <property type="entry name" value="DUF7773"/>
</dbReference>
<evidence type="ECO:0000313" key="4">
    <source>
        <dbReference type="Proteomes" id="UP000038040"/>
    </source>
</evidence>
<dbReference type="AlphaFoldDB" id="A0A158Q3D4"/>
<evidence type="ECO:0000313" key="6">
    <source>
        <dbReference type="WBParaSite" id="DME_0000219901-mRNA-1"/>
    </source>
</evidence>
<protein>
    <submittedName>
        <fullName evidence="6">Orfan</fullName>
    </submittedName>
</protein>
<evidence type="ECO:0000259" key="2">
    <source>
        <dbReference type="Pfam" id="PF24982"/>
    </source>
</evidence>
<dbReference type="Proteomes" id="UP000274756">
    <property type="component" value="Unassembled WGS sequence"/>
</dbReference>
<reference evidence="6" key="1">
    <citation type="submission" date="2016-04" db="UniProtKB">
        <authorList>
            <consortium name="WormBaseParasite"/>
        </authorList>
    </citation>
    <scope>IDENTIFICATION</scope>
</reference>
<evidence type="ECO:0000313" key="5">
    <source>
        <dbReference type="Proteomes" id="UP000274756"/>
    </source>
</evidence>
<dbReference type="Proteomes" id="UP000038040">
    <property type="component" value="Unplaced"/>
</dbReference>
<sequence length="178" mass="20745">MKYSFYFPNKNFIYYSNIFILLANNACKGLLPTKPLKCFDSSTQFVCYSEFYSVLIDGKYINKFERFCVYANDCEYRGIANNCVTINQLDSVVQKSFYENIAKKYGFQQSDLILSRLMFKIGNLSIVEKIYFMLSFSCSSNIVIVAYLLFSIFIPLDYFTSILKIFGNILYIHSYLSP</sequence>
<keyword evidence="1" id="KW-0472">Membrane</keyword>
<organism evidence="4 6">
    <name type="scientific">Dracunculus medinensis</name>
    <name type="common">Guinea worm</name>
    <dbReference type="NCBI Taxonomy" id="318479"/>
    <lineage>
        <taxon>Eukaryota</taxon>
        <taxon>Metazoa</taxon>
        <taxon>Ecdysozoa</taxon>
        <taxon>Nematoda</taxon>
        <taxon>Chromadorea</taxon>
        <taxon>Rhabditida</taxon>
        <taxon>Spirurina</taxon>
        <taxon>Dracunculoidea</taxon>
        <taxon>Dracunculidae</taxon>
        <taxon>Dracunculus</taxon>
    </lineage>
</organism>
<evidence type="ECO:0000256" key="1">
    <source>
        <dbReference type="SAM" id="Phobius"/>
    </source>
</evidence>
<reference evidence="3 5" key="2">
    <citation type="submission" date="2018-11" db="EMBL/GenBank/DDBJ databases">
        <authorList>
            <consortium name="Pathogen Informatics"/>
        </authorList>
    </citation>
    <scope>NUCLEOTIDE SEQUENCE [LARGE SCALE GENOMIC DNA]</scope>
</reference>
<dbReference type="Pfam" id="PF24982">
    <property type="entry name" value="DUF7773"/>
    <property type="match status" value="1"/>
</dbReference>
<accession>A0A158Q3D4</accession>
<feature type="transmembrane region" description="Helical" evidence="1">
    <location>
        <begin position="130"/>
        <end position="152"/>
    </location>
</feature>
<feature type="domain" description="DUF7773" evidence="2">
    <location>
        <begin position="34"/>
        <end position="113"/>
    </location>
</feature>
<keyword evidence="1" id="KW-1133">Transmembrane helix</keyword>